<feature type="compositionally biased region" description="Basic residues" evidence="1">
    <location>
        <begin position="1"/>
        <end position="15"/>
    </location>
</feature>
<proteinExistence type="predicted"/>
<name>A0A6A5U2M4_9PLEO</name>
<accession>A0A6A5U2M4</accession>
<evidence type="ECO:0000256" key="1">
    <source>
        <dbReference type="SAM" id="MobiDB-lite"/>
    </source>
</evidence>
<feature type="compositionally biased region" description="Basic and acidic residues" evidence="1">
    <location>
        <begin position="148"/>
        <end position="184"/>
    </location>
</feature>
<keyword evidence="3" id="KW-1185">Reference proteome</keyword>
<sequence>MPSTHRPQRCRRHNPRTTNTSKSSPAPATNSASKTSSPSTTTPPTNSPPIPFNIDLSATKSLKAAEIFSVARFKEDLKYFRKLPGLTARLKWNTTPSGMSNWADLVEPNQRHSLWVEFEVYGFVDFAGRGGGGAVGAWKGEEVWRGKDGGGRVVEGRETSGGKEKQSAREEQNMGRNMGKEGGRRKGKAQTRQDMEAFWAARKNWR</sequence>
<dbReference type="AlphaFoldDB" id="A0A6A5U2M4"/>
<organism evidence="2 3">
    <name type="scientific">Byssothecium circinans</name>
    <dbReference type="NCBI Taxonomy" id="147558"/>
    <lineage>
        <taxon>Eukaryota</taxon>
        <taxon>Fungi</taxon>
        <taxon>Dikarya</taxon>
        <taxon>Ascomycota</taxon>
        <taxon>Pezizomycotina</taxon>
        <taxon>Dothideomycetes</taxon>
        <taxon>Pleosporomycetidae</taxon>
        <taxon>Pleosporales</taxon>
        <taxon>Massarineae</taxon>
        <taxon>Massarinaceae</taxon>
        <taxon>Byssothecium</taxon>
    </lineage>
</organism>
<feature type="region of interest" description="Disordered" evidence="1">
    <location>
        <begin position="1"/>
        <end position="52"/>
    </location>
</feature>
<feature type="compositionally biased region" description="Low complexity" evidence="1">
    <location>
        <begin position="20"/>
        <end position="44"/>
    </location>
</feature>
<evidence type="ECO:0000313" key="2">
    <source>
        <dbReference type="EMBL" id="KAF1958092.1"/>
    </source>
</evidence>
<dbReference type="Proteomes" id="UP000800035">
    <property type="component" value="Unassembled WGS sequence"/>
</dbReference>
<gene>
    <name evidence="2" type="ORF">CC80DRAFT_547141</name>
</gene>
<evidence type="ECO:0000313" key="3">
    <source>
        <dbReference type="Proteomes" id="UP000800035"/>
    </source>
</evidence>
<reference evidence="2" key="1">
    <citation type="journal article" date="2020" name="Stud. Mycol.">
        <title>101 Dothideomycetes genomes: a test case for predicting lifestyles and emergence of pathogens.</title>
        <authorList>
            <person name="Haridas S."/>
            <person name="Albert R."/>
            <person name="Binder M."/>
            <person name="Bloem J."/>
            <person name="Labutti K."/>
            <person name="Salamov A."/>
            <person name="Andreopoulos B."/>
            <person name="Baker S."/>
            <person name="Barry K."/>
            <person name="Bills G."/>
            <person name="Bluhm B."/>
            <person name="Cannon C."/>
            <person name="Castanera R."/>
            <person name="Culley D."/>
            <person name="Daum C."/>
            <person name="Ezra D."/>
            <person name="Gonzalez J."/>
            <person name="Henrissat B."/>
            <person name="Kuo A."/>
            <person name="Liang C."/>
            <person name="Lipzen A."/>
            <person name="Lutzoni F."/>
            <person name="Magnuson J."/>
            <person name="Mondo S."/>
            <person name="Nolan M."/>
            <person name="Ohm R."/>
            <person name="Pangilinan J."/>
            <person name="Park H.-J."/>
            <person name="Ramirez L."/>
            <person name="Alfaro M."/>
            <person name="Sun H."/>
            <person name="Tritt A."/>
            <person name="Yoshinaga Y."/>
            <person name="Zwiers L.-H."/>
            <person name="Turgeon B."/>
            <person name="Goodwin S."/>
            <person name="Spatafora J."/>
            <person name="Crous P."/>
            <person name="Grigoriev I."/>
        </authorList>
    </citation>
    <scope>NUCLEOTIDE SEQUENCE</scope>
    <source>
        <strain evidence="2">CBS 675.92</strain>
    </source>
</reference>
<dbReference type="EMBL" id="ML976988">
    <property type="protein sequence ID" value="KAF1958092.1"/>
    <property type="molecule type" value="Genomic_DNA"/>
</dbReference>
<protein>
    <submittedName>
        <fullName evidence="2">Uncharacterized protein</fullName>
    </submittedName>
</protein>
<feature type="region of interest" description="Disordered" evidence="1">
    <location>
        <begin position="148"/>
        <end position="206"/>
    </location>
</feature>